<dbReference type="STRING" id="743788.S8DSQ5"/>
<sequence length="300" mass="32895">MPPLIAARVLGYGLLYAPNDTGRAALVRDILTCQDQSELDVLAYLYVFGLIRVCFNPKGPTPAVTPAFTPRLPLETAAQNTRLLEPSSSGASKLRALALLRDDHRCVFTGKVDTDCYLRHLAANVGPSTHIDVTNVAHIISQSLSEDINGVTPTHQARWARTAGAMIERFGGFNAHDVLGDDNLHNPKNAFVSSTNPHMLFDRLDIWLTPATVCRPLSLPFNHRVVFRSLPVNDETIPAPDRRIIGLHAACAKIAHMSGAVEHLREFYRDTDDIAVMTQPNAAYELSRALRTLQSVSTTA</sequence>
<proteinExistence type="predicted"/>
<dbReference type="AlphaFoldDB" id="S8DSQ5"/>
<evidence type="ECO:0000313" key="2">
    <source>
        <dbReference type="Proteomes" id="UP000015241"/>
    </source>
</evidence>
<dbReference type="OrthoDB" id="5275057at2759"/>
<dbReference type="Proteomes" id="UP000015241">
    <property type="component" value="Unassembled WGS sequence"/>
</dbReference>
<protein>
    <recommendedName>
        <fullName evidence="3">HNH nuclease domain-containing protein</fullName>
    </recommendedName>
</protein>
<dbReference type="InParanoid" id="S8DSQ5"/>
<reference evidence="1 2" key="1">
    <citation type="journal article" date="2012" name="Science">
        <title>The Paleozoic origin of enzymatic lignin decomposition reconstructed from 31 fungal genomes.</title>
        <authorList>
            <person name="Floudas D."/>
            <person name="Binder M."/>
            <person name="Riley R."/>
            <person name="Barry K."/>
            <person name="Blanchette R.A."/>
            <person name="Henrissat B."/>
            <person name="Martinez A.T."/>
            <person name="Otillar R."/>
            <person name="Spatafora J.W."/>
            <person name="Yadav J.S."/>
            <person name="Aerts A."/>
            <person name="Benoit I."/>
            <person name="Boyd A."/>
            <person name="Carlson A."/>
            <person name="Copeland A."/>
            <person name="Coutinho P.M."/>
            <person name="de Vries R.P."/>
            <person name="Ferreira P."/>
            <person name="Findley K."/>
            <person name="Foster B."/>
            <person name="Gaskell J."/>
            <person name="Glotzer D."/>
            <person name="Gorecki P."/>
            <person name="Heitman J."/>
            <person name="Hesse C."/>
            <person name="Hori C."/>
            <person name="Igarashi K."/>
            <person name="Jurgens J.A."/>
            <person name="Kallen N."/>
            <person name="Kersten P."/>
            <person name="Kohler A."/>
            <person name="Kuees U."/>
            <person name="Kumar T.K.A."/>
            <person name="Kuo A."/>
            <person name="LaButti K."/>
            <person name="Larrondo L.F."/>
            <person name="Lindquist E."/>
            <person name="Ling A."/>
            <person name="Lombard V."/>
            <person name="Lucas S."/>
            <person name="Lundell T."/>
            <person name="Martin R."/>
            <person name="McLaughlin D.J."/>
            <person name="Morgenstern I."/>
            <person name="Morin E."/>
            <person name="Murat C."/>
            <person name="Nagy L.G."/>
            <person name="Nolan M."/>
            <person name="Ohm R.A."/>
            <person name="Patyshakuliyeva A."/>
            <person name="Rokas A."/>
            <person name="Ruiz-Duenas F.J."/>
            <person name="Sabat G."/>
            <person name="Salamov A."/>
            <person name="Samejima M."/>
            <person name="Schmutz J."/>
            <person name="Slot J.C."/>
            <person name="St John F."/>
            <person name="Stenlid J."/>
            <person name="Sun H."/>
            <person name="Sun S."/>
            <person name="Syed K."/>
            <person name="Tsang A."/>
            <person name="Wiebenga A."/>
            <person name="Young D."/>
            <person name="Pisabarro A."/>
            <person name="Eastwood D.C."/>
            <person name="Martin F."/>
            <person name="Cullen D."/>
            <person name="Grigoriev I.V."/>
            <person name="Hibbett D.S."/>
        </authorList>
    </citation>
    <scope>NUCLEOTIDE SEQUENCE</scope>
    <source>
        <strain evidence="2">FP-58527</strain>
    </source>
</reference>
<keyword evidence="2" id="KW-1185">Reference proteome</keyword>
<dbReference type="eggNOG" id="ENOG502SN68">
    <property type="taxonomic scope" value="Eukaryota"/>
</dbReference>
<accession>S8DSQ5</accession>
<evidence type="ECO:0008006" key="3">
    <source>
        <dbReference type="Google" id="ProtNLM"/>
    </source>
</evidence>
<dbReference type="HOGENOM" id="CLU_049186_1_0_1"/>
<organism evidence="1 2">
    <name type="scientific">Fomitopsis schrenkii</name>
    <name type="common">Brown rot fungus</name>
    <dbReference type="NCBI Taxonomy" id="2126942"/>
    <lineage>
        <taxon>Eukaryota</taxon>
        <taxon>Fungi</taxon>
        <taxon>Dikarya</taxon>
        <taxon>Basidiomycota</taxon>
        <taxon>Agaricomycotina</taxon>
        <taxon>Agaricomycetes</taxon>
        <taxon>Polyporales</taxon>
        <taxon>Fomitopsis</taxon>
    </lineage>
</organism>
<dbReference type="EMBL" id="KE504240">
    <property type="protein sequence ID" value="EPS94233.1"/>
    <property type="molecule type" value="Genomic_DNA"/>
</dbReference>
<gene>
    <name evidence="1" type="ORF">FOMPIDRAFT_1169930</name>
</gene>
<evidence type="ECO:0000313" key="1">
    <source>
        <dbReference type="EMBL" id="EPS94233.1"/>
    </source>
</evidence>
<name>S8DSQ5_FOMSC</name>